<dbReference type="PANTHER" id="PTHR39324">
    <property type="entry name" value="CALCIUM DODECIN"/>
    <property type="match status" value="1"/>
</dbReference>
<proteinExistence type="predicted"/>
<reference evidence="1" key="1">
    <citation type="journal article" date="2024" name="Antonie Van Leeuwenhoek">
        <title>Bradyrhizobium ontarionense sp. nov., a novel bacterial symbiont isolated from Aeschynomene indica (Indian jointvetch), harbours photosynthesis, nitrogen fixation and nitrous oxide (N2O) reductase genes.</title>
        <authorList>
            <person name="Bromfield E.S.P."/>
            <person name="Cloutier S."/>
        </authorList>
    </citation>
    <scope>NUCLEOTIDE SEQUENCE</scope>
    <source>
        <strain evidence="1">A19</strain>
    </source>
</reference>
<dbReference type="SUPFAM" id="SSF89807">
    <property type="entry name" value="Dodecin-like"/>
    <property type="match status" value="1"/>
</dbReference>
<dbReference type="Gene3D" id="3.30.1660.10">
    <property type="entry name" value="Flavin-binding protein dodecin"/>
    <property type="match status" value="1"/>
</dbReference>
<sequence length="71" mass="7878">MSESVYKTIELIGTSSESWERAAANAVEQAAKSLRDLRVAEVVKLDMQLDPKGKVEAYRAKINVSFKFEGS</sequence>
<protein>
    <submittedName>
        <fullName evidence="1">Dodecin domain-containing protein</fullName>
    </submittedName>
</protein>
<gene>
    <name evidence="1" type="ORF">LQG66_22200</name>
</gene>
<keyword evidence="2" id="KW-1185">Reference proteome</keyword>
<dbReference type="Proteomes" id="UP001431010">
    <property type="component" value="Chromosome"/>
</dbReference>
<dbReference type="InterPro" id="IPR036694">
    <property type="entry name" value="Dodecin-like_sf"/>
</dbReference>
<dbReference type="InterPro" id="IPR025543">
    <property type="entry name" value="Dodecin-like"/>
</dbReference>
<evidence type="ECO:0000313" key="1">
    <source>
        <dbReference type="EMBL" id="UFZ02015.1"/>
    </source>
</evidence>
<evidence type="ECO:0000313" key="2">
    <source>
        <dbReference type="Proteomes" id="UP001431010"/>
    </source>
</evidence>
<dbReference type="Pfam" id="PF07311">
    <property type="entry name" value="Dodecin"/>
    <property type="match status" value="1"/>
</dbReference>
<name>A0ABY3R3Z1_9BRAD</name>
<accession>A0ABY3R3Z1</accession>
<dbReference type="EMBL" id="CP088156">
    <property type="protein sequence ID" value="UFZ02015.1"/>
    <property type="molecule type" value="Genomic_DNA"/>
</dbReference>
<organism evidence="1 2">
    <name type="scientific">Bradyrhizobium ontarionense</name>
    <dbReference type="NCBI Taxonomy" id="2898149"/>
    <lineage>
        <taxon>Bacteria</taxon>
        <taxon>Pseudomonadati</taxon>
        <taxon>Pseudomonadota</taxon>
        <taxon>Alphaproteobacteria</taxon>
        <taxon>Hyphomicrobiales</taxon>
        <taxon>Nitrobacteraceae</taxon>
        <taxon>Bradyrhizobium</taxon>
    </lineage>
</organism>
<dbReference type="PANTHER" id="PTHR39324:SF1">
    <property type="entry name" value="CALCIUM DODECIN"/>
    <property type="match status" value="1"/>
</dbReference>
<dbReference type="InterPro" id="IPR009923">
    <property type="entry name" value="Dodecin"/>
</dbReference>
<dbReference type="RefSeq" id="WP_231317808.1">
    <property type="nucleotide sequence ID" value="NZ_CP088156.1"/>
</dbReference>